<accession>A0A1F6DH53</accession>
<feature type="transmembrane region" description="Helical" evidence="1">
    <location>
        <begin position="71"/>
        <end position="88"/>
    </location>
</feature>
<feature type="transmembrane region" description="Helical" evidence="1">
    <location>
        <begin position="173"/>
        <end position="192"/>
    </location>
</feature>
<evidence type="ECO:0000256" key="1">
    <source>
        <dbReference type="SAM" id="Phobius"/>
    </source>
</evidence>
<name>A0A1F6DH53_9BACT</name>
<evidence type="ECO:0000313" key="2">
    <source>
        <dbReference type="EMBL" id="OGG60711.1"/>
    </source>
</evidence>
<reference evidence="2 3" key="1">
    <citation type="journal article" date="2016" name="Nat. Commun.">
        <title>Thousands of microbial genomes shed light on interconnected biogeochemical processes in an aquifer system.</title>
        <authorList>
            <person name="Anantharaman K."/>
            <person name="Brown C.T."/>
            <person name="Hug L.A."/>
            <person name="Sharon I."/>
            <person name="Castelle C.J."/>
            <person name="Probst A.J."/>
            <person name="Thomas B.C."/>
            <person name="Singh A."/>
            <person name="Wilkins M.J."/>
            <person name="Karaoz U."/>
            <person name="Brodie E.L."/>
            <person name="Williams K.H."/>
            <person name="Hubbard S.S."/>
            <person name="Banfield J.F."/>
        </authorList>
    </citation>
    <scope>NUCLEOTIDE SEQUENCE [LARGE SCALE GENOMIC DNA]</scope>
</reference>
<comment type="caution">
    <text evidence="2">The sequence shown here is derived from an EMBL/GenBank/DDBJ whole genome shotgun (WGS) entry which is preliminary data.</text>
</comment>
<dbReference type="AlphaFoldDB" id="A0A1F6DH53"/>
<evidence type="ECO:0000313" key="3">
    <source>
        <dbReference type="Proteomes" id="UP000178042"/>
    </source>
</evidence>
<feature type="transmembrane region" description="Helical" evidence="1">
    <location>
        <begin position="212"/>
        <end position="236"/>
    </location>
</feature>
<keyword evidence="1" id="KW-0812">Transmembrane</keyword>
<feature type="transmembrane region" description="Helical" evidence="1">
    <location>
        <begin position="257"/>
        <end position="276"/>
    </location>
</feature>
<sequence>MLTLILVFSATFFEEVSSVFTKKGISDRQESIYTAGFLNLFFVTLFFLAIILYGGNFIFSLQSLPVFGLRILLEFVILTIGLRAVALADRTTFSFIHSGTIPLLLAIDIVLGYAISPAQLAGILLFCGIILILAFSKGIEKRGALNVALLTLGAAATISLFKYDITHYNSLEAGQFMANAILLVYLFFYNLFVRKENSFRAFRMIGFFTQSFTAGLAAVVVSFAYLYGAASIITALKRIGEVSWSLLSGRIYFHEKHILIKLFLVLMLGVSIVLILP</sequence>
<protein>
    <recommendedName>
        <fullName evidence="4">EamA domain-containing protein</fullName>
    </recommendedName>
</protein>
<feature type="transmembrane region" description="Helical" evidence="1">
    <location>
        <begin position="37"/>
        <end position="59"/>
    </location>
</feature>
<proteinExistence type="predicted"/>
<feature type="transmembrane region" description="Helical" evidence="1">
    <location>
        <begin position="120"/>
        <end position="137"/>
    </location>
</feature>
<keyword evidence="1" id="KW-1133">Transmembrane helix</keyword>
<evidence type="ECO:0008006" key="4">
    <source>
        <dbReference type="Google" id="ProtNLM"/>
    </source>
</evidence>
<feature type="transmembrane region" description="Helical" evidence="1">
    <location>
        <begin position="94"/>
        <end position="113"/>
    </location>
</feature>
<keyword evidence="1" id="KW-0472">Membrane</keyword>
<organism evidence="2 3">
    <name type="scientific">Candidatus Kaiserbacteria bacterium RIFCSPHIGHO2_02_FULL_49_16</name>
    <dbReference type="NCBI Taxonomy" id="1798490"/>
    <lineage>
        <taxon>Bacteria</taxon>
        <taxon>Candidatus Kaiseribacteriota</taxon>
    </lineage>
</organism>
<gene>
    <name evidence="2" type="ORF">A3C86_01675</name>
</gene>
<dbReference type="EMBL" id="MFLD01000008">
    <property type="protein sequence ID" value="OGG60711.1"/>
    <property type="molecule type" value="Genomic_DNA"/>
</dbReference>
<feature type="transmembrane region" description="Helical" evidence="1">
    <location>
        <begin position="143"/>
        <end position="161"/>
    </location>
</feature>
<dbReference type="Proteomes" id="UP000178042">
    <property type="component" value="Unassembled WGS sequence"/>
</dbReference>